<feature type="non-terminal residue" evidence="2">
    <location>
        <position position="80"/>
    </location>
</feature>
<dbReference type="AlphaFoldDB" id="A6KDB6"/>
<reference evidence="2 3" key="1">
    <citation type="submission" date="2005-09" db="EMBL/GenBank/DDBJ databases">
        <authorList>
            <person name="Mural R.J."/>
            <person name="Li P.W."/>
            <person name="Adams M.D."/>
            <person name="Amanatides P.G."/>
            <person name="Baden-Tillson H."/>
            <person name="Barnstead M."/>
            <person name="Chin S.H."/>
            <person name="Dew I."/>
            <person name="Evans C.A."/>
            <person name="Ferriera S."/>
            <person name="Flanigan M."/>
            <person name="Fosler C."/>
            <person name="Glodek A."/>
            <person name="Gu Z."/>
            <person name="Holt R.A."/>
            <person name="Jennings D."/>
            <person name="Kraft C.L."/>
            <person name="Lu F."/>
            <person name="Nguyen T."/>
            <person name="Nusskern D.R."/>
            <person name="Pfannkoch C.M."/>
            <person name="Sitter C."/>
            <person name="Sutton G.G."/>
            <person name="Venter J.C."/>
            <person name="Wang Z."/>
            <person name="Woodage T."/>
            <person name="Zheng X.H."/>
            <person name="Zhong F."/>
        </authorList>
    </citation>
    <scope>NUCLEOTIDE SEQUENCE [LARGE SCALE GENOMIC DNA]</scope>
    <source>
        <strain>BN</strain>
        <strain evidence="3">Sprague-Dawley</strain>
    </source>
</reference>
<dbReference type="Proteomes" id="UP000234681">
    <property type="component" value="Chromosome 19"/>
</dbReference>
<evidence type="ECO:0000256" key="1">
    <source>
        <dbReference type="SAM" id="MobiDB-lite"/>
    </source>
</evidence>
<organism evidence="2 3">
    <name type="scientific">Rattus norvegicus</name>
    <name type="common">Rat</name>
    <dbReference type="NCBI Taxonomy" id="10116"/>
    <lineage>
        <taxon>Eukaryota</taxon>
        <taxon>Metazoa</taxon>
        <taxon>Chordata</taxon>
        <taxon>Craniata</taxon>
        <taxon>Vertebrata</taxon>
        <taxon>Euteleostomi</taxon>
        <taxon>Mammalia</taxon>
        <taxon>Eutheria</taxon>
        <taxon>Euarchontoglires</taxon>
        <taxon>Glires</taxon>
        <taxon>Rodentia</taxon>
        <taxon>Myomorpha</taxon>
        <taxon>Muroidea</taxon>
        <taxon>Muridae</taxon>
        <taxon>Murinae</taxon>
        <taxon>Rattus</taxon>
    </lineage>
</organism>
<sequence>MKHNSCWKLPAAQRNTKQDPSQAIPKEVPVSRITSLRKLLKGAALDAVSSWGDNGETQLPPAPRQRELGIKSSPQGCVEC</sequence>
<feature type="region of interest" description="Disordered" evidence="1">
    <location>
        <begin position="52"/>
        <end position="80"/>
    </location>
</feature>
<name>A6KDB6_RAT</name>
<evidence type="ECO:0000313" key="2">
    <source>
        <dbReference type="EMBL" id="EDL87510.1"/>
    </source>
</evidence>
<feature type="region of interest" description="Disordered" evidence="1">
    <location>
        <begin position="1"/>
        <end position="24"/>
    </location>
</feature>
<gene>
    <name evidence="2" type="ORF">rCG_63139</name>
</gene>
<proteinExistence type="predicted"/>
<evidence type="ECO:0000313" key="3">
    <source>
        <dbReference type="Proteomes" id="UP000234681"/>
    </source>
</evidence>
<dbReference type="EMBL" id="CH474037">
    <property type="protein sequence ID" value="EDL87510.1"/>
    <property type="molecule type" value="Genomic_DNA"/>
</dbReference>
<accession>A6KDB6</accession>
<protein>
    <submittedName>
        <fullName evidence="2">RCG63139</fullName>
    </submittedName>
</protein>